<reference evidence="1 2" key="1">
    <citation type="submission" date="2020-11" db="EMBL/GenBank/DDBJ databases">
        <title>WGS of Herminiimonas contaminans strain Marseille-Q4544 isolated from planarians Schmidtea mediterranea.</title>
        <authorList>
            <person name="Kangale L."/>
        </authorList>
    </citation>
    <scope>NUCLEOTIDE SEQUENCE [LARGE SCALE GENOMIC DNA]</scope>
    <source>
        <strain evidence="1 2">Marseille-Q4544</strain>
    </source>
</reference>
<name>A0ABS0ER07_9BURK</name>
<sequence length="129" mass="14304">MPYVQRHAGKVVGLFEFPQPGYAEEFLNDSDPKVIAYRNPIVIQQTVTRFQARAALLNTPSLHDGFKNMLEEVEAFMVSDQVDPLARLAWTDALEFKRTSPTIQALAPLLDLSGDDLDQLFIAAAGIDA</sequence>
<proteinExistence type="predicted"/>
<dbReference type="EMBL" id="JADOEL010000003">
    <property type="protein sequence ID" value="MBF8177256.1"/>
    <property type="molecule type" value="Genomic_DNA"/>
</dbReference>
<keyword evidence="2" id="KW-1185">Reference proteome</keyword>
<evidence type="ECO:0000313" key="1">
    <source>
        <dbReference type="EMBL" id="MBF8177256.1"/>
    </source>
</evidence>
<gene>
    <name evidence="1" type="ORF">IXC47_06145</name>
</gene>
<comment type="caution">
    <text evidence="1">The sequence shown here is derived from an EMBL/GenBank/DDBJ whole genome shotgun (WGS) entry which is preliminary data.</text>
</comment>
<organism evidence="1 2">
    <name type="scientific">Herminiimonas contaminans</name>
    <dbReference type="NCBI Taxonomy" id="1111140"/>
    <lineage>
        <taxon>Bacteria</taxon>
        <taxon>Pseudomonadati</taxon>
        <taxon>Pseudomonadota</taxon>
        <taxon>Betaproteobacteria</taxon>
        <taxon>Burkholderiales</taxon>
        <taxon>Oxalobacteraceae</taxon>
        <taxon>Herminiimonas</taxon>
    </lineage>
</organism>
<dbReference type="RefSeq" id="WP_195875010.1">
    <property type="nucleotide sequence ID" value="NZ_JADOEL010000003.1"/>
</dbReference>
<protein>
    <submittedName>
        <fullName evidence="1">Uncharacterized protein</fullName>
    </submittedName>
</protein>
<evidence type="ECO:0000313" key="2">
    <source>
        <dbReference type="Proteomes" id="UP000657372"/>
    </source>
</evidence>
<accession>A0ABS0ER07</accession>
<dbReference type="Proteomes" id="UP000657372">
    <property type="component" value="Unassembled WGS sequence"/>
</dbReference>